<proteinExistence type="predicted"/>
<organism evidence="1">
    <name type="scientific">Oryza sativa subsp. japonica</name>
    <name type="common">Rice</name>
    <dbReference type="NCBI Taxonomy" id="39947"/>
    <lineage>
        <taxon>Eukaryota</taxon>
        <taxon>Viridiplantae</taxon>
        <taxon>Streptophyta</taxon>
        <taxon>Embryophyta</taxon>
        <taxon>Tracheophyta</taxon>
        <taxon>Spermatophyta</taxon>
        <taxon>Magnoliopsida</taxon>
        <taxon>Liliopsida</taxon>
        <taxon>Poales</taxon>
        <taxon>Poaceae</taxon>
        <taxon>BOP clade</taxon>
        <taxon>Oryzoideae</taxon>
        <taxon>Oryzeae</taxon>
        <taxon>Oryzinae</taxon>
        <taxon>Oryza</taxon>
        <taxon>Oryza sativa</taxon>
    </lineage>
</organism>
<dbReference type="AlphaFoldDB" id="Q109C4"/>
<accession>Q109C4</accession>
<reference evidence="1" key="2">
    <citation type="submission" date="2003-05" db="EMBL/GenBank/DDBJ databases">
        <authorList>
            <person name="Buell C.R."/>
            <person name="Wing R.A."/>
            <person name="McCombie W.R."/>
            <person name="Messing J."/>
            <person name="Yuan Q."/>
            <person name="Ouyang S."/>
        </authorList>
    </citation>
    <scope>NUCLEOTIDE SEQUENCE</scope>
</reference>
<dbReference type="EMBL" id="DP000086">
    <property type="protein sequence ID" value="ABG66213.1"/>
    <property type="molecule type" value="Genomic_DNA"/>
</dbReference>
<evidence type="ECO:0000313" key="1">
    <source>
        <dbReference type="EMBL" id="ABG66213.1"/>
    </source>
</evidence>
<gene>
    <name evidence="1" type="ordered locus">LOC_Os10g38664</name>
</gene>
<protein>
    <submittedName>
        <fullName evidence="1">Expressed protein</fullName>
    </submittedName>
</protein>
<reference evidence="1" key="3">
    <citation type="submission" date="2006-07" db="EMBL/GenBank/DDBJ databases">
        <authorList>
            <person name="Buell R."/>
        </authorList>
    </citation>
    <scope>NUCLEOTIDE SEQUENCE</scope>
</reference>
<name>Q109C4_ORYSJ</name>
<sequence length="114" mass="12846">MALVGTSPYPPIYSSHPSIAREIIFLPFHLYSPRGTVSGTELVPHGTKLYQIQWPGFDTVSVAISLGQQATPRPVSHFRLTSLPVSSRFHQYHAFVLRFRHDFALPNRDNGLFV</sequence>
<reference evidence="1" key="1">
    <citation type="journal article" date="2003" name="Science">
        <title>In-depth view of structure, activity, and evolution of rice chromosome 10.</title>
        <authorList>
            <consortium name="Rice Chromosome 10 Sequencing Consortium"/>
        </authorList>
    </citation>
    <scope>NUCLEOTIDE SEQUENCE [LARGE SCALE GENOMIC DNA]</scope>
</reference>